<dbReference type="Proteomes" id="UP001286456">
    <property type="component" value="Unassembled WGS sequence"/>
</dbReference>
<reference evidence="1" key="2">
    <citation type="submission" date="2023-06" db="EMBL/GenBank/DDBJ databases">
        <authorList>
            <consortium name="Lawrence Berkeley National Laboratory"/>
            <person name="Haridas S."/>
            <person name="Hensen N."/>
            <person name="Bonometti L."/>
            <person name="Westerberg I."/>
            <person name="Brannstrom I.O."/>
            <person name="Guillou S."/>
            <person name="Cros-Aarteil S."/>
            <person name="Calhoun S."/>
            <person name="Kuo A."/>
            <person name="Mondo S."/>
            <person name="Pangilinan J."/>
            <person name="Riley R."/>
            <person name="Labutti K."/>
            <person name="Andreopoulos B."/>
            <person name="Lipzen A."/>
            <person name="Chen C."/>
            <person name="Yanf M."/>
            <person name="Daum C."/>
            <person name="Ng V."/>
            <person name="Clum A."/>
            <person name="Steindorff A."/>
            <person name="Ohm R."/>
            <person name="Martin F."/>
            <person name="Silar P."/>
            <person name="Natvig D."/>
            <person name="Lalanne C."/>
            <person name="Gautier V."/>
            <person name="Ament-Velasquez S.L."/>
            <person name="Kruys A."/>
            <person name="Hutchinson M.I."/>
            <person name="Powell A.J."/>
            <person name="Barry K."/>
            <person name="Miller A.N."/>
            <person name="Grigoriev I.V."/>
            <person name="Debuchy R."/>
            <person name="Gladieux P."/>
            <person name="Thoren M.H."/>
            <person name="Johannesson H."/>
        </authorList>
    </citation>
    <scope>NUCLEOTIDE SEQUENCE</scope>
    <source>
        <strain evidence="1">SMH4131-1</strain>
    </source>
</reference>
<name>A0AAE0IWI1_9PEZI</name>
<dbReference type="AlphaFoldDB" id="A0AAE0IWI1"/>
<proteinExistence type="predicted"/>
<dbReference type="EMBL" id="JAUEPO010000002">
    <property type="protein sequence ID" value="KAK3331821.1"/>
    <property type="molecule type" value="Genomic_DNA"/>
</dbReference>
<comment type="caution">
    <text evidence="1">The sequence shown here is derived from an EMBL/GenBank/DDBJ whole genome shotgun (WGS) entry which is preliminary data.</text>
</comment>
<accession>A0AAE0IWI1</accession>
<evidence type="ECO:0000313" key="2">
    <source>
        <dbReference type="Proteomes" id="UP001286456"/>
    </source>
</evidence>
<protein>
    <submittedName>
        <fullName evidence="1">Uncharacterized protein</fullName>
    </submittedName>
</protein>
<evidence type="ECO:0000313" key="1">
    <source>
        <dbReference type="EMBL" id="KAK3331821.1"/>
    </source>
</evidence>
<reference evidence="1" key="1">
    <citation type="journal article" date="2023" name="Mol. Phylogenet. Evol.">
        <title>Genome-scale phylogeny and comparative genomics of the fungal order Sordariales.</title>
        <authorList>
            <person name="Hensen N."/>
            <person name="Bonometti L."/>
            <person name="Westerberg I."/>
            <person name="Brannstrom I.O."/>
            <person name="Guillou S."/>
            <person name="Cros-Aarteil S."/>
            <person name="Calhoun S."/>
            <person name="Haridas S."/>
            <person name="Kuo A."/>
            <person name="Mondo S."/>
            <person name="Pangilinan J."/>
            <person name="Riley R."/>
            <person name="LaButti K."/>
            <person name="Andreopoulos B."/>
            <person name="Lipzen A."/>
            <person name="Chen C."/>
            <person name="Yan M."/>
            <person name="Daum C."/>
            <person name="Ng V."/>
            <person name="Clum A."/>
            <person name="Steindorff A."/>
            <person name="Ohm R.A."/>
            <person name="Martin F."/>
            <person name="Silar P."/>
            <person name="Natvig D.O."/>
            <person name="Lalanne C."/>
            <person name="Gautier V."/>
            <person name="Ament-Velasquez S.L."/>
            <person name="Kruys A."/>
            <person name="Hutchinson M.I."/>
            <person name="Powell A.J."/>
            <person name="Barry K."/>
            <person name="Miller A.N."/>
            <person name="Grigoriev I.V."/>
            <person name="Debuchy R."/>
            <person name="Gladieux P."/>
            <person name="Hiltunen Thoren M."/>
            <person name="Johannesson H."/>
        </authorList>
    </citation>
    <scope>NUCLEOTIDE SEQUENCE</scope>
    <source>
        <strain evidence="1">SMH4131-1</strain>
    </source>
</reference>
<sequence>MLERVAVDTPGRSEEFPTVFSDCGPLGPLTSHAAGHLKSVTLAVVIPETNLPPIVTDLAGTEAVVSRAVDILLGGQGRGELQLDELKVHLRVDKETHLNSQKWVYLLKAGVNKVTGGMEVRFVDQTVVSKHMHSTRDRRTTTEGLVARPLMRLRGMATRVSISGHVTEKYANELRETIEVGAGKAEEIVPDKVTEVSHARKRRRLRSG</sequence>
<organism evidence="1 2">
    <name type="scientific">Cercophora scortea</name>
    <dbReference type="NCBI Taxonomy" id="314031"/>
    <lineage>
        <taxon>Eukaryota</taxon>
        <taxon>Fungi</taxon>
        <taxon>Dikarya</taxon>
        <taxon>Ascomycota</taxon>
        <taxon>Pezizomycotina</taxon>
        <taxon>Sordariomycetes</taxon>
        <taxon>Sordariomycetidae</taxon>
        <taxon>Sordariales</taxon>
        <taxon>Lasiosphaeriaceae</taxon>
        <taxon>Cercophora</taxon>
    </lineage>
</organism>
<keyword evidence="2" id="KW-1185">Reference proteome</keyword>
<gene>
    <name evidence="1" type="ORF">B0T19DRAFT_87042</name>
</gene>